<sequence length="112" mass="12579">MASNENTLTLANTKAEEHHTRADSLFNSSCVSFALQDTKDNWTIAGPLEPKEMVRREGRRSSSFHHQVASHKPGLLTASILPPRLLGLPTSINKKLFILMALYRRRHLCTVV</sequence>
<evidence type="ECO:0000313" key="1">
    <source>
        <dbReference type="EMBL" id="MPC67263.1"/>
    </source>
</evidence>
<dbReference type="AlphaFoldDB" id="A0A5B7HAX8"/>
<accession>A0A5B7HAX8</accession>
<evidence type="ECO:0000313" key="2">
    <source>
        <dbReference type="Proteomes" id="UP000324222"/>
    </source>
</evidence>
<dbReference type="Proteomes" id="UP000324222">
    <property type="component" value="Unassembled WGS sequence"/>
</dbReference>
<comment type="caution">
    <text evidence="1">The sequence shown here is derived from an EMBL/GenBank/DDBJ whole genome shotgun (WGS) entry which is preliminary data.</text>
</comment>
<keyword evidence="2" id="KW-1185">Reference proteome</keyword>
<dbReference type="EMBL" id="VSRR010025991">
    <property type="protein sequence ID" value="MPC67263.1"/>
    <property type="molecule type" value="Genomic_DNA"/>
</dbReference>
<organism evidence="1 2">
    <name type="scientific">Portunus trituberculatus</name>
    <name type="common">Swimming crab</name>
    <name type="synonym">Neptunus trituberculatus</name>
    <dbReference type="NCBI Taxonomy" id="210409"/>
    <lineage>
        <taxon>Eukaryota</taxon>
        <taxon>Metazoa</taxon>
        <taxon>Ecdysozoa</taxon>
        <taxon>Arthropoda</taxon>
        <taxon>Crustacea</taxon>
        <taxon>Multicrustacea</taxon>
        <taxon>Malacostraca</taxon>
        <taxon>Eumalacostraca</taxon>
        <taxon>Eucarida</taxon>
        <taxon>Decapoda</taxon>
        <taxon>Pleocyemata</taxon>
        <taxon>Brachyura</taxon>
        <taxon>Eubrachyura</taxon>
        <taxon>Portunoidea</taxon>
        <taxon>Portunidae</taxon>
        <taxon>Portuninae</taxon>
        <taxon>Portunus</taxon>
    </lineage>
</organism>
<protein>
    <submittedName>
        <fullName evidence="1">Uncharacterized protein</fullName>
    </submittedName>
</protein>
<reference evidence="1 2" key="1">
    <citation type="submission" date="2019-05" db="EMBL/GenBank/DDBJ databases">
        <title>Another draft genome of Portunus trituberculatus and its Hox gene families provides insights of decapod evolution.</title>
        <authorList>
            <person name="Jeong J.-H."/>
            <person name="Song I."/>
            <person name="Kim S."/>
            <person name="Choi T."/>
            <person name="Kim D."/>
            <person name="Ryu S."/>
            <person name="Kim W."/>
        </authorList>
    </citation>
    <scope>NUCLEOTIDE SEQUENCE [LARGE SCALE GENOMIC DNA]</scope>
    <source>
        <tissue evidence="1">Muscle</tissue>
    </source>
</reference>
<gene>
    <name evidence="1" type="ORF">E2C01_061436</name>
</gene>
<name>A0A5B7HAX8_PORTR</name>
<proteinExistence type="predicted"/>